<proteinExistence type="predicted"/>
<evidence type="ECO:0000313" key="2">
    <source>
        <dbReference type="EMBL" id="KAF9513369.1"/>
    </source>
</evidence>
<evidence type="ECO:0000313" key="3">
    <source>
        <dbReference type="Proteomes" id="UP000886523"/>
    </source>
</evidence>
<feature type="compositionally biased region" description="Basic and acidic residues" evidence="1">
    <location>
        <begin position="372"/>
        <end position="389"/>
    </location>
</feature>
<accession>A0A9P6DW51</accession>
<keyword evidence="3" id="KW-1185">Reference proteome</keyword>
<feature type="region of interest" description="Disordered" evidence="1">
    <location>
        <begin position="360"/>
        <end position="420"/>
    </location>
</feature>
<dbReference type="Proteomes" id="UP000886523">
    <property type="component" value="Unassembled WGS sequence"/>
</dbReference>
<feature type="compositionally biased region" description="Basic and acidic residues" evidence="1">
    <location>
        <begin position="266"/>
        <end position="276"/>
    </location>
</feature>
<sequence>MTNQTWHHTPTSAECPDSTHRKIQEHAVAQDPNSRLSATHVMTKQVQHHTPALAGSPSIPYPKKIDEARDEYNITTHPLQQVSSLCMKPHPKPAWTRPKAKYRHTQPSKTAAPKHPQCTQQVRYSATPAPAGLWYTIGSPFTVQNPNERNQMPKVPVPKFPTNTATNEIEHHTPAKVGPLHYTKAMKLKAKYGCVLSMHETPLNLNTAEIQDKTWMCTATHNPIQTPLSKPVRTPPNNPTATHANAQAVHDKGGSHHATHPLQSPLREDMPNEGKHNPHQIPIRQRIKDGATCPLQQGPPLCDTPPEEYTDKVQGKIQEHAANQTPTPKYNGHGNIMASYSTPLEVPLGQAGQALVLSPDMKTHQTNPPPTRRHDNAPAKQNHKYDWPKNTHQTKPGNGNTQHKTTEPPDKPHPLRRVCDNLKVVI</sequence>
<feature type="compositionally biased region" description="Basic and acidic residues" evidence="1">
    <location>
        <begin position="404"/>
        <end position="420"/>
    </location>
</feature>
<organism evidence="2 3">
    <name type="scientific">Hydnum rufescens UP504</name>
    <dbReference type="NCBI Taxonomy" id="1448309"/>
    <lineage>
        <taxon>Eukaryota</taxon>
        <taxon>Fungi</taxon>
        <taxon>Dikarya</taxon>
        <taxon>Basidiomycota</taxon>
        <taxon>Agaricomycotina</taxon>
        <taxon>Agaricomycetes</taxon>
        <taxon>Cantharellales</taxon>
        <taxon>Hydnaceae</taxon>
        <taxon>Hydnum</taxon>
    </lineage>
</organism>
<comment type="caution">
    <text evidence="2">The sequence shown here is derived from an EMBL/GenBank/DDBJ whole genome shotgun (WGS) entry which is preliminary data.</text>
</comment>
<evidence type="ECO:0000256" key="1">
    <source>
        <dbReference type="SAM" id="MobiDB-lite"/>
    </source>
</evidence>
<feature type="region of interest" description="Disordered" evidence="1">
    <location>
        <begin position="249"/>
        <end position="279"/>
    </location>
</feature>
<reference evidence="2" key="1">
    <citation type="journal article" date="2020" name="Nat. Commun.">
        <title>Large-scale genome sequencing of mycorrhizal fungi provides insights into the early evolution of symbiotic traits.</title>
        <authorList>
            <person name="Miyauchi S."/>
            <person name="Kiss E."/>
            <person name="Kuo A."/>
            <person name="Drula E."/>
            <person name="Kohler A."/>
            <person name="Sanchez-Garcia M."/>
            <person name="Morin E."/>
            <person name="Andreopoulos B."/>
            <person name="Barry K.W."/>
            <person name="Bonito G."/>
            <person name="Buee M."/>
            <person name="Carver A."/>
            <person name="Chen C."/>
            <person name="Cichocki N."/>
            <person name="Clum A."/>
            <person name="Culley D."/>
            <person name="Crous P.W."/>
            <person name="Fauchery L."/>
            <person name="Girlanda M."/>
            <person name="Hayes R.D."/>
            <person name="Keri Z."/>
            <person name="LaButti K."/>
            <person name="Lipzen A."/>
            <person name="Lombard V."/>
            <person name="Magnuson J."/>
            <person name="Maillard F."/>
            <person name="Murat C."/>
            <person name="Nolan M."/>
            <person name="Ohm R.A."/>
            <person name="Pangilinan J."/>
            <person name="Pereira M.F."/>
            <person name="Perotto S."/>
            <person name="Peter M."/>
            <person name="Pfister S."/>
            <person name="Riley R."/>
            <person name="Sitrit Y."/>
            <person name="Stielow J.B."/>
            <person name="Szollosi G."/>
            <person name="Zifcakova L."/>
            <person name="Stursova M."/>
            <person name="Spatafora J.W."/>
            <person name="Tedersoo L."/>
            <person name="Vaario L.M."/>
            <person name="Yamada A."/>
            <person name="Yan M."/>
            <person name="Wang P."/>
            <person name="Xu J."/>
            <person name="Bruns T."/>
            <person name="Baldrian P."/>
            <person name="Vilgalys R."/>
            <person name="Dunand C."/>
            <person name="Henrissat B."/>
            <person name="Grigoriev I.V."/>
            <person name="Hibbett D."/>
            <person name="Nagy L.G."/>
            <person name="Martin F.M."/>
        </authorList>
    </citation>
    <scope>NUCLEOTIDE SEQUENCE</scope>
    <source>
        <strain evidence="2">UP504</strain>
    </source>
</reference>
<protein>
    <submittedName>
        <fullName evidence="2">Uncharacterized protein</fullName>
    </submittedName>
</protein>
<name>A0A9P6DW51_9AGAM</name>
<gene>
    <name evidence="2" type="ORF">BS47DRAFT_1362469</name>
</gene>
<feature type="compositionally biased region" description="Polar residues" evidence="1">
    <location>
        <begin position="390"/>
        <end position="403"/>
    </location>
</feature>
<dbReference type="AlphaFoldDB" id="A0A9P6DW51"/>
<dbReference type="EMBL" id="MU128973">
    <property type="protein sequence ID" value="KAF9513369.1"/>
    <property type="molecule type" value="Genomic_DNA"/>
</dbReference>